<dbReference type="PANTHER" id="PTHR43841:SF3">
    <property type="entry name" value="(3R)-HYDROXYACYL-ACP DEHYDRATASE SUBUNIT HADB"/>
    <property type="match status" value="1"/>
</dbReference>
<accession>A0ABS4Z6N5</accession>
<evidence type="ECO:0000313" key="4">
    <source>
        <dbReference type="Proteomes" id="UP000758168"/>
    </source>
</evidence>
<protein>
    <submittedName>
        <fullName evidence="3">Acyl dehydratase</fullName>
    </submittedName>
</protein>
<dbReference type="SUPFAM" id="SSF54637">
    <property type="entry name" value="Thioesterase/thiol ester dehydrase-isomerase"/>
    <property type="match status" value="1"/>
</dbReference>
<dbReference type="RefSeq" id="WP_210054476.1">
    <property type="nucleotide sequence ID" value="NZ_BAAAMH010000015.1"/>
</dbReference>
<comment type="caution">
    <text evidence="3">The sequence shown here is derived from an EMBL/GenBank/DDBJ whole genome shotgun (WGS) entry which is preliminary data.</text>
</comment>
<comment type="similarity">
    <text evidence="1">Belongs to the enoyl-CoA hydratase/isomerase family.</text>
</comment>
<gene>
    <name evidence="3" type="ORF">JOF54_001546</name>
</gene>
<proteinExistence type="inferred from homology"/>
<feature type="domain" description="MaoC-like" evidence="2">
    <location>
        <begin position="19"/>
        <end position="107"/>
    </location>
</feature>
<dbReference type="InterPro" id="IPR029069">
    <property type="entry name" value="HotDog_dom_sf"/>
</dbReference>
<dbReference type="PANTHER" id="PTHR43841">
    <property type="entry name" value="3-HYDROXYACYL-THIOESTER DEHYDRATASE HTDX-RELATED"/>
    <property type="match status" value="1"/>
</dbReference>
<dbReference type="PRINTS" id="PR01483">
    <property type="entry name" value="FASYNTHASE"/>
</dbReference>
<dbReference type="Gene3D" id="3.10.129.10">
    <property type="entry name" value="Hotdog Thioesterase"/>
    <property type="match status" value="1"/>
</dbReference>
<dbReference type="InterPro" id="IPR002539">
    <property type="entry name" value="MaoC-like_dom"/>
</dbReference>
<name>A0ABS4Z6N5_9ACTN</name>
<organism evidence="3 4">
    <name type="scientific">Microlunatus capsulatus</name>
    <dbReference type="NCBI Taxonomy" id="99117"/>
    <lineage>
        <taxon>Bacteria</taxon>
        <taxon>Bacillati</taxon>
        <taxon>Actinomycetota</taxon>
        <taxon>Actinomycetes</taxon>
        <taxon>Propionibacteriales</taxon>
        <taxon>Propionibacteriaceae</taxon>
        <taxon>Microlunatus</taxon>
    </lineage>
</organism>
<evidence type="ECO:0000256" key="1">
    <source>
        <dbReference type="ARBA" id="ARBA00005254"/>
    </source>
</evidence>
<dbReference type="InterPro" id="IPR003965">
    <property type="entry name" value="Fatty_acid_synthase"/>
</dbReference>
<dbReference type="Proteomes" id="UP000758168">
    <property type="component" value="Unassembled WGS sequence"/>
</dbReference>
<keyword evidence="4" id="KW-1185">Reference proteome</keyword>
<dbReference type="Pfam" id="PF01575">
    <property type="entry name" value="MaoC_dehydratas"/>
    <property type="match status" value="1"/>
</dbReference>
<dbReference type="EMBL" id="JAGIOB010000001">
    <property type="protein sequence ID" value="MBP2416624.1"/>
    <property type="molecule type" value="Genomic_DNA"/>
</dbReference>
<sequence length="142" mass="14397">MSAAAVPADVAVGTELPPLTVRLTRTDLVRYAGASGDLNPIHHSEHFAAAVGLPGVVAHGLLTMGTALRVVTDWVGDPERVRSYAVRFTKPVVVPDDGVGAEVVVTASVVALEGTLATVALEVVAGGQKVLGAARAQVELGG</sequence>
<evidence type="ECO:0000259" key="2">
    <source>
        <dbReference type="Pfam" id="PF01575"/>
    </source>
</evidence>
<evidence type="ECO:0000313" key="3">
    <source>
        <dbReference type="EMBL" id="MBP2416624.1"/>
    </source>
</evidence>
<reference evidence="3 4" key="1">
    <citation type="submission" date="2021-03" db="EMBL/GenBank/DDBJ databases">
        <title>Sequencing the genomes of 1000 actinobacteria strains.</title>
        <authorList>
            <person name="Klenk H.-P."/>
        </authorList>
    </citation>
    <scope>NUCLEOTIDE SEQUENCE [LARGE SCALE GENOMIC DNA]</scope>
    <source>
        <strain evidence="3 4">DSM 12936</strain>
    </source>
</reference>